<comment type="caution">
    <text evidence="1">The sequence shown here is derived from an EMBL/GenBank/DDBJ whole genome shotgun (WGS) entry which is preliminary data.</text>
</comment>
<evidence type="ECO:0000313" key="1">
    <source>
        <dbReference type="EMBL" id="MCO1657587.1"/>
    </source>
</evidence>
<protein>
    <recommendedName>
        <fullName evidence="3">C2H2-type domain-containing protein</fullName>
    </recommendedName>
</protein>
<dbReference type="EMBL" id="JAGSOV010000044">
    <property type="protein sequence ID" value="MCO1657587.1"/>
    <property type="molecule type" value="Genomic_DNA"/>
</dbReference>
<organism evidence="1 2">
    <name type="scientific">Pseudonocardia humida</name>
    <dbReference type="NCBI Taxonomy" id="2800819"/>
    <lineage>
        <taxon>Bacteria</taxon>
        <taxon>Bacillati</taxon>
        <taxon>Actinomycetota</taxon>
        <taxon>Actinomycetes</taxon>
        <taxon>Pseudonocardiales</taxon>
        <taxon>Pseudonocardiaceae</taxon>
        <taxon>Pseudonocardia</taxon>
    </lineage>
</organism>
<dbReference type="Proteomes" id="UP001165283">
    <property type="component" value="Unassembled WGS sequence"/>
</dbReference>
<evidence type="ECO:0008006" key="3">
    <source>
        <dbReference type="Google" id="ProtNLM"/>
    </source>
</evidence>
<dbReference type="RefSeq" id="WP_252441229.1">
    <property type="nucleotide sequence ID" value="NZ_JAGSOV010000044.1"/>
</dbReference>
<accession>A0ABT1A3K2</accession>
<keyword evidence="2" id="KW-1185">Reference proteome</keyword>
<name>A0ABT1A3K2_9PSEU</name>
<gene>
    <name evidence="1" type="ORF">KDL28_21240</name>
</gene>
<reference evidence="1" key="1">
    <citation type="submission" date="2021-04" db="EMBL/GenBank/DDBJ databases">
        <title>Pseudonocardia sp. nov., isolated from sandy soil of mangrove forest.</title>
        <authorList>
            <person name="Zan Z."/>
            <person name="Huang R."/>
            <person name="Liu W."/>
        </authorList>
    </citation>
    <scope>NUCLEOTIDE SEQUENCE</scope>
    <source>
        <strain evidence="1">S2-4</strain>
    </source>
</reference>
<proteinExistence type="predicted"/>
<evidence type="ECO:0000313" key="2">
    <source>
        <dbReference type="Proteomes" id="UP001165283"/>
    </source>
</evidence>
<sequence>MQTVRIHVRGVVHVFDPDEADAPPLPSWLPPGPYRPARVEMATGSATRTWDAVAVWPEGQCPPPAAGADPWSDEQAGDVVVAKATEQFRCRACERRVNALYPEPALLHAHLGRHRTASRCPLCAAPVDTARLHALALFAPDA</sequence>